<accession>M1NNR4</accession>
<keyword evidence="2" id="KW-1185">Reference proteome</keyword>
<dbReference type="EMBL" id="KC008572">
    <property type="protein sequence ID" value="AGF85705.1"/>
    <property type="molecule type" value="Genomic_DNA"/>
</dbReference>
<name>M1NNR4_9VIRU</name>
<evidence type="ECO:0000313" key="2">
    <source>
        <dbReference type="Proteomes" id="UP000241071"/>
    </source>
</evidence>
<proteinExistence type="predicted"/>
<evidence type="ECO:0000313" key="1">
    <source>
        <dbReference type="EMBL" id="AGF85705.1"/>
    </source>
</evidence>
<organism evidence="1 2">
    <name type="scientific">Moumouvirus goulette</name>
    <dbReference type="NCBI Taxonomy" id="1247379"/>
    <lineage>
        <taxon>Viruses</taxon>
        <taxon>Varidnaviria</taxon>
        <taxon>Bamfordvirae</taxon>
        <taxon>Nucleocytoviricota</taxon>
        <taxon>Megaviricetes</taxon>
        <taxon>Imitervirales</taxon>
        <taxon>Mimiviridae</taxon>
        <taxon>Megamimivirinae</taxon>
        <taxon>Moumouvirus</taxon>
        <taxon>Moumouvirus goulettemassiliense</taxon>
    </lineage>
</organism>
<sequence length="226" mass="27066">MKLGDFINFRIFKNFSWDIGTKVLKCDHDKNHKIIKIDRKNKDYPPLNKSEPLYLIKQARLSFLTYKKIKCKELQKVKDKYDKEIEEEMKEAYGDSYDEDYVKCEYDELQVDKAFYLSSDKKYYCFYLCVIYTEEMGLYVFGILEKETGKYLIYECNDTAGCIRHYYYNIDDCEFSNAIWNRSCLAPFNAISYKTNDMLSGKSKPDEIIDSIDDYFNTIYDELYKN</sequence>
<gene>
    <name evidence="1" type="ORF">glt_00902</name>
</gene>
<reference evidence="1 2" key="1">
    <citation type="submission" date="2012-10" db="EMBL/GenBank/DDBJ databases">
        <title>Complete genome sequence of Moumouvirus goulette.</title>
        <authorList>
            <person name="Fournous G."/>
            <person name="Bougalmi M."/>
            <person name="Colson P."/>
        </authorList>
    </citation>
    <scope>NUCLEOTIDE SEQUENCE [LARGE SCALE GENOMIC DNA]</scope>
</reference>
<dbReference type="Proteomes" id="UP000241071">
    <property type="component" value="Segment"/>
</dbReference>
<protein>
    <submittedName>
        <fullName evidence="1">Uncharacterized protein</fullName>
    </submittedName>
</protein>